<feature type="transmembrane region" description="Helical" evidence="7">
    <location>
        <begin position="325"/>
        <end position="343"/>
    </location>
</feature>
<evidence type="ECO:0000256" key="6">
    <source>
        <dbReference type="ARBA" id="ARBA00023136"/>
    </source>
</evidence>
<feature type="transmembrane region" description="Helical" evidence="7">
    <location>
        <begin position="156"/>
        <end position="175"/>
    </location>
</feature>
<evidence type="ECO:0000313" key="8">
    <source>
        <dbReference type="EMBL" id="PIL31635.1"/>
    </source>
</evidence>
<reference evidence="8 9" key="1">
    <citation type="journal article" date="2015" name="Sci. Rep.">
        <title>Chromosome-level genome map provides insights into diverse defense mechanisms in the medicinal fungus Ganoderma sinense.</title>
        <authorList>
            <person name="Zhu Y."/>
            <person name="Xu J."/>
            <person name="Sun C."/>
            <person name="Zhou S."/>
            <person name="Xu H."/>
            <person name="Nelson D.R."/>
            <person name="Qian J."/>
            <person name="Song J."/>
            <person name="Luo H."/>
            <person name="Xiang L."/>
            <person name="Li Y."/>
            <person name="Xu Z."/>
            <person name="Ji A."/>
            <person name="Wang L."/>
            <person name="Lu S."/>
            <person name="Hayward A."/>
            <person name="Sun W."/>
            <person name="Li X."/>
            <person name="Schwartz D.C."/>
            <person name="Wang Y."/>
            <person name="Chen S."/>
        </authorList>
    </citation>
    <scope>NUCLEOTIDE SEQUENCE [LARGE SCALE GENOMIC DNA]</scope>
    <source>
        <strain evidence="8 9">ZZ0214-1</strain>
    </source>
</reference>
<dbReference type="STRING" id="1077348.A0A2G8SCY8"/>
<keyword evidence="3" id="KW-0813">Transport</keyword>
<dbReference type="Pfam" id="PF06027">
    <property type="entry name" value="SLC35F"/>
    <property type="match status" value="1"/>
</dbReference>
<dbReference type="SUPFAM" id="SSF103481">
    <property type="entry name" value="Multidrug resistance efflux transporter EmrE"/>
    <property type="match status" value="1"/>
</dbReference>
<dbReference type="GO" id="GO:0022857">
    <property type="term" value="F:transmembrane transporter activity"/>
    <property type="evidence" value="ECO:0007669"/>
    <property type="project" value="InterPro"/>
</dbReference>
<comment type="similarity">
    <text evidence="2">Belongs to the SLC35F solute transporter family.</text>
</comment>
<keyword evidence="4 7" id="KW-0812">Transmembrane</keyword>
<accession>A0A2G8SCY8</accession>
<gene>
    <name evidence="8" type="ORF">GSI_06337</name>
</gene>
<feature type="transmembrane region" description="Helical" evidence="7">
    <location>
        <begin position="102"/>
        <end position="120"/>
    </location>
</feature>
<keyword evidence="9" id="KW-1185">Reference proteome</keyword>
<feature type="transmembrane region" description="Helical" evidence="7">
    <location>
        <begin position="126"/>
        <end position="144"/>
    </location>
</feature>
<dbReference type="Proteomes" id="UP000230002">
    <property type="component" value="Unassembled WGS sequence"/>
</dbReference>
<dbReference type="OrthoDB" id="1436450at2759"/>
<comment type="caution">
    <text evidence="8">The sequence shown here is derived from an EMBL/GenBank/DDBJ whole genome shotgun (WGS) entry which is preliminary data.</text>
</comment>
<name>A0A2G8SCY8_9APHY</name>
<dbReference type="InterPro" id="IPR037185">
    <property type="entry name" value="EmrE-like"/>
</dbReference>
<feature type="transmembrane region" description="Helical" evidence="7">
    <location>
        <begin position="235"/>
        <end position="259"/>
    </location>
</feature>
<dbReference type="PANTHER" id="PTHR23051">
    <property type="entry name" value="SOLUTE CARRIER FAMILY 35, MEMBER F5"/>
    <property type="match status" value="1"/>
</dbReference>
<evidence type="ECO:0000256" key="2">
    <source>
        <dbReference type="ARBA" id="ARBA00007863"/>
    </source>
</evidence>
<dbReference type="EMBL" id="AYKW01000012">
    <property type="protein sequence ID" value="PIL31635.1"/>
    <property type="molecule type" value="Genomic_DNA"/>
</dbReference>
<dbReference type="AlphaFoldDB" id="A0A2G8SCY8"/>
<evidence type="ECO:0000256" key="3">
    <source>
        <dbReference type="ARBA" id="ARBA00022448"/>
    </source>
</evidence>
<proteinExistence type="inferred from homology"/>
<feature type="transmembrane region" description="Helical" evidence="7">
    <location>
        <begin position="299"/>
        <end position="319"/>
    </location>
</feature>
<feature type="transmembrane region" description="Helical" evidence="7">
    <location>
        <begin position="195"/>
        <end position="223"/>
    </location>
</feature>
<dbReference type="InterPro" id="IPR009262">
    <property type="entry name" value="SLC35_F1/F2/F6"/>
</dbReference>
<dbReference type="PANTHER" id="PTHR23051:SF0">
    <property type="entry name" value="SOLUTE CARRIER FAMILY 35 MEMBER F5"/>
    <property type="match status" value="1"/>
</dbReference>
<evidence type="ECO:0000256" key="7">
    <source>
        <dbReference type="SAM" id="Phobius"/>
    </source>
</evidence>
<organism evidence="8 9">
    <name type="scientific">Ganoderma sinense ZZ0214-1</name>
    <dbReference type="NCBI Taxonomy" id="1077348"/>
    <lineage>
        <taxon>Eukaryota</taxon>
        <taxon>Fungi</taxon>
        <taxon>Dikarya</taxon>
        <taxon>Basidiomycota</taxon>
        <taxon>Agaricomycotina</taxon>
        <taxon>Agaricomycetes</taxon>
        <taxon>Polyporales</taxon>
        <taxon>Polyporaceae</taxon>
        <taxon>Ganoderma</taxon>
    </lineage>
</organism>
<feature type="transmembrane region" description="Helical" evidence="7">
    <location>
        <begin position="24"/>
        <end position="42"/>
    </location>
</feature>
<keyword evidence="5 7" id="KW-1133">Transmembrane helix</keyword>
<comment type="subcellular location">
    <subcellularLocation>
        <location evidence="1">Membrane</location>
        <topology evidence="1">Multi-pass membrane protein</topology>
    </subcellularLocation>
</comment>
<feature type="transmembrane region" description="Helical" evidence="7">
    <location>
        <begin position="271"/>
        <end position="292"/>
    </location>
</feature>
<evidence type="ECO:0000256" key="1">
    <source>
        <dbReference type="ARBA" id="ARBA00004141"/>
    </source>
</evidence>
<protein>
    <submittedName>
        <fullName evidence="8">Transporter</fullName>
    </submittedName>
</protein>
<evidence type="ECO:0000256" key="5">
    <source>
        <dbReference type="ARBA" id="ARBA00022989"/>
    </source>
</evidence>
<dbReference type="GO" id="GO:0000329">
    <property type="term" value="C:fungal-type vacuole membrane"/>
    <property type="evidence" value="ECO:0007669"/>
    <property type="project" value="TreeGrafter"/>
</dbReference>
<evidence type="ECO:0000313" key="9">
    <source>
        <dbReference type="Proteomes" id="UP000230002"/>
    </source>
</evidence>
<evidence type="ECO:0000256" key="4">
    <source>
        <dbReference type="ARBA" id="ARBA00022692"/>
    </source>
</evidence>
<sequence>MDSNVSRNTVSQDLFQGGYEKPFLVTYLNTSAFALYLLPFAIRRAQSRNHKNAEGCGREAYEPLLTHAEAAETLGVTNTQDTHLDGGGGGDQFSQPLTIRETAHLAAVFCLLWFIANWTVNASLDYTSVASATILSSMSGFFTLGIGRIFRVESLTLIKIAAVIASFFGVVLVSFSDSSQPQSLGPTIPSAGMSYLPSMPIVGDVLALLSALFYALYVTLLKVRIRSESRIDMQLFFGFVGLFNILACWPIGVVLHLTGVEPFQLPHTSKVVTALLINMAITLSSDYIYVIAMLKTTPLVVTVGLSLTMPLAVLGDFFLGRPAKAQVVIGAVIVVSSFLALGLDDSRHADDHDLISNNRNLESGTGGELLEEEVSLSE</sequence>
<keyword evidence="6 7" id="KW-0472">Membrane</keyword>